<dbReference type="Proteomes" id="UP000652761">
    <property type="component" value="Unassembled WGS sequence"/>
</dbReference>
<proteinExistence type="predicted"/>
<keyword evidence="2" id="KW-1185">Reference proteome</keyword>
<reference evidence="1" key="1">
    <citation type="submission" date="2017-07" db="EMBL/GenBank/DDBJ databases">
        <title>Taro Niue Genome Assembly and Annotation.</title>
        <authorList>
            <person name="Atibalentja N."/>
            <person name="Keating K."/>
            <person name="Fields C.J."/>
        </authorList>
    </citation>
    <scope>NUCLEOTIDE SEQUENCE</scope>
    <source>
        <strain evidence="1">Niue_2</strain>
        <tissue evidence="1">Leaf</tissue>
    </source>
</reference>
<comment type="caution">
    <text evidence="1">The sequence shown here is derived from an EMBL/GenBank/DDBJ whole genome shotgun (WGS) entry which is preliminary data.</text>
</comment>
<evidence type="ECO:0000313" key="1">
    <source>
        <dbReference type="EMBL" id="MQL83457.1"/>
    </source>
</evidence>
<dbReference type="EMBL" id="NMUH01000696">
    <property type="protein sequence ID" value="MQL83457.1"/>
    <property type="molecule type" value="Genomic_DNA"/>
</dbReference>
<evidence type="ECO:0000313" key="2">
    <source>
        <dbReference type="Proteomes" id="UP000652761"/>
    </source>
</evidence>
<name>A0A843UM86_COLES</name>
<sequence length="111" mass="12815">MGMGGMQRPSELSYASDPTTLAILLRWRSWCRRVEFLLCFCVEIGPATFREGEYIELCTKLKTTEVFNQQCHVHLGAVAGEICIRRGTWRLGLTFEAHWRRSLLISFPICF</sequence>
<dbReference type="AlphaFoldDB" id="A0A843UM86"/>
<gene>
    <name evidence="1" type="ORF">Taro_015947</name>
</gene>
<accession>A0A843UM86</accession>
<protein>
    <submittedName>
        <fullName evidence="1">Uncharacterized protein</fullName>
    </submittedName>
</protein>
<organism evidence="1 2">
    <name type="scientific">Colocasia esculenta</name>
    <name type="common">Wild taro</name>
    <name type="synonym">Arum esculentum</name>
    <dbReference type="NCBI Taxonomy" id="4460"/>
    <lineage>
        <taxon>Eukaryota</taxon>
        <taxon>Viridiplantae</taxon>
        <taxon>Streptophyta</taxon>
        <taxon>Embryophyta</taxon>
        <taxon>Tracheophyta</taxon>
        <taxon>Spermatophyta</taxon>
        <taxon>Magnoliopsida</taxon>
        <taxon>Liliopsida</taxon>
        <taxon>Araceae</taxon>
        <taxon>Aroideae</taxon>
        <taxon>Colocasieae</taxon>
        <taxon>Colocasia</taxon>
    </lineage>
</organism>